<sequence>MSEMAVMTRDTCEFNDAQQSVLSNVERQVIQGFRLIPDDEKRRVLRLIDLLIDHPDTTVD</sequence>
<organism evidence="1 2">
    <name type="scientific">Pseudomonas triticifolii</name>
    <dbReference type="NCBI Taxonomy" id="2762592"/>
    <lineage>
        <taxon>Bacteria</taxon>
        <taxon>Pseudomonadati</taxon>
        <taxon>Pseudomonadota</taxon>
        <taxon>Gammaproteobacteria</taxon>
        <taxon>Pseudomonadales</taxon>
        <taxon>Pseudomonadaceae</taxon>
        <taxon>Pseudomonas</taxon>
    </lineage>
</organism>
<name>A0ABR7BKI7_9PSED</name>
<proteinExistence type="predicted"/>
<dbReference type="Proteomes" id="UP000660131">
    <property type="component" value="Unassembled WGS sequence"/>
</dbReference>
<accession>A0ABR7BKI7</accession>
<evidence type="ECO:0000313" key="2">
    <source>
        <dbReference type="Proteomes" id="UP000660131"/>
    </source>
</evidence>
<evidence type="ECO:0000313" key="1">
    <source>
        <dbReference type="EMBL" id="MBC3957698.1"/>
    </source>
</evidence>
<dbReference type="RefSeq" id="WP_187519791.1">
    <property type="nucleotide sequence ID" value="NZ_JACONV010000026.1"/>
</dbReference>
<keyword evidence="2" id="KW-1185">Reference proteome</keyword>
<comment type="caution">
    <text evidence="1">The sequence shown here is derived from an EMBL/GenBank/DDBJ whole genome shotgun (WGS) entry which is preliminary data.</text>
</comment>
<evidence type="ECO:0008006" key="3">
    <source>
        <dbReference type="Google" id="ProtNLM"/>
    </source>
</evidence>
<protein>
    <recommendedName>
        <fullName evidence="3">Transcriptional regulator</fullName>
    </recommendedName>
</protein>
<dbReference type="EMBL" id="JACONV010000026">
    <property type="protein sequence ID" value="MBC3957698.1"/>
    <property type="molecule type" value="Genomic_DNA"/>
</dbReference>
<gene>
    <name evidence="1" type="ORF">H8S56_22085</name>
</gene>
<reference evidence="1 2" key="1">
    <citation type="submission" date="2020-08" db="EMBL/GenBank/DDBJ databases">
        <title>Putative novel bacterial strains isolated from necrotic wheat leaf tissues caused by Xanthomonas translucens.</title>
        <authorList>
            <person name="Tambong J.T."/>
        </authorList>
    </citation>
    <scope>NUCLEOTIDE SEQUENCE [LARGE SCALE GENOMIC DNA]</scope>
    <source>
        <strain evidence="1 2">DOAB 1067</strain>
    </source>
</reference>